<evidence type="ECO:0000256" key="1">
    <source>
        <dbReference type="ARBA" id="ARBA00009861"/>
    </source>
</evidence>
<dbReference type="PANTHER" id="PTHR31623">
    <property type="entry name" value="F21J9.9"/>
    <property type="match status" value="1"/>
</dbReference>
<dbReference type="InterPro" id="IPR023213">
    <property type="entry name" value="CAT-like_dom_sf"/>
</dbReference>
<dbReference type="RefSeq" id="XP_048134318.1">
    <property type="nucleotide sequence ID" value="XM_048278361.1"/>
</dbReference>
<proteinExistence type="inferred from homology"/>
<dbReference type="Proteomes" id="UP000827889">
    <property type="component" value="Chromosome 1"/>
</dbReference>
<dbReference type="Pfam" id="PF02458">
    <property type="entry name" value="Transferase"/>
    <property type="match status" value="1"/>
</dbReference>
<reference evidence="5" key="2">
    <citation type="submission" date="2025-08" db="UniProtKB">
        <authorList>
            <consortium name="RefSeq"/>
        </authorList>
    </citation>
    <scope>IDENTIFICATION</scope>
    <source>
        <tissue evidence="5">Leaf</tissue>
    </source>
</reference>
<organism evidence="4 5">
    <name type="scientific">Rhodamnia argentea</name>
    <dbReference type="NCBI Taxonomy" id="178133"/>
    <lineage>
        <taxon>Eukaryota</taxon>
        <taxon>Viridiplantae</taxon>
        <taxon>Streptophyta</taxon>
        <taxon>Embryophyta</taxon>
        <taxon>Tracheophyta</taxon>
        <taxon>Spermatophyta</taxon>
        <taxon>Magnoliopsida</taxon>
        <taxon>eudicotyledons</taxon>
        <taxon>Gunneridae</taxon>
        <taxon>Pentapetalae</taxon>
        <taxon>rosids</taxon>
        <taxon>malvids</taxon>
        <taxon>Myrtales</taxon>
        <taxon>Myrtaceae</taxon>
        <taxon>Myrtoideae</taxon>
        <taxon>Myrteae</taxon>
        <taxon>Australasian group</taxon>
        <taxon>Rhodamnia</taxon>
    </lineage>
</organism>
<dbReference type="Gene3D" id="3.30.559.10">
    <property type="entry name" value="Chloramphenicol acetyltransferase-like domain"/>
    <property type="match status" value="2"/>
</dbReference>
<evidence type="ECO:0000256" key="3">
    <source>
        <dbReference type="ARBA" id="ARBA00023315"/>
    </source>
</evidence>
<dbReference type="PANTHER" id="PTHR31623:SF122">
    <property type="entry name" value="HXXXD-TYPE ACYL-TRANSFERASE FAMILY PROTEIN"/>
    <property type="match status" value="1"/>
</dbReference>
<gene>
    <name evidence="5" type="primary">LOC125314926</name>
</gene>
<keyword evidence="3" id="KW-0012">Acyltransferase</keyword>
<dbReference type="GeneID" id="125314926"/>
<protein>
    <submittedName>
        <fullName evidence="5">BAHD acyltransferase At5g47980-like</fullName>
    </submittedName>
</protein>
<comment type="similarity">
    <text evidence="1">Belongs to the plant acyltransferase family.</text>
</comment>
<keyword evidence="4" id="KW-1185">Reference proteome</keyword>
<evidence type="ECO:0000313" key="4">
    <source>
        <dbReference type="Proteomes" id="UP000827889"/>
    </source>
</evidence>
<evidence type="ECO:0000256" key="2">
    <source>
        <dbReference type="ARBA" id="ARBA00022679"/>
    </source>
</evidence>
<keyword evidence="2" id="KW-0808">Transferase</keyword>
<evidence type="ECO:0000313" key="5">
    <source>
        <dbReference type="RefSeq" id="XP_048134318.1"/>
    </source>
</evidence>
<name>A0ABM3HCH8_9MYRT</name>
<reference evidence="4" key="1">
    <citation type="submission" date="2025-05" db="UniProtKB">
        <authorList>
            <consortium name="RefSeq"/>
        </authorList>
    </citation>
    <scope>NUCLEOTIDE SEQUENCE [LARGE SCALE GENOMIC DNA]</scope>
</reference>
<sequence>MTIELKVQVVAKETIGPSSPTPHHLRSVKLSVFDQLAPILYTSVLLFYTSNANTSSRHRSSCLKSSLSNVLTRFYPLAGRIRDNLSVDCDDGGAEFVDAKVNLPLSHILDCPCPVLLRKLLPIDMESPEASAGCLLLVQANAFGCGGLAVGVCVSHKIADASTLSTFIKAWSAASAELLGNVIVDIEFPPLDTASARFPPQVELAAMSPTVVLPKARCVTRRYVLDPAKITPLAASEAVPEPTQVEAVVALVWKCVARASRTNDPRRPSLLSQAVNLRGRLAEPLPETTVGNFVGGFKVEIPPQADEREMELKKLVSDMREAKREYFENYTPRLSGGGVSCMAILEAATEFATLINSGAVDFYNCSSWCGLGLYEAADFGWGRPAWISSAGVEYKNSIVLVDARGGGLIEVWLTLSRGDMDALDADEELLRFASLNPTVCGSCIA</sequence>
<accession>A0ABM3HCH8</accession>